<feature type="signal peptide" evidence="1">
    <location>
        <begin position="1"/>
        <end position="15"/>
    </location>
</feature>
<dbReference type="PANTHER" id="PTHR38847">
    <property type="match status" value="1"/>
</dbReference>
<evidence type="ECO:0000313" key="3">
    <source>
        <dbReference type="Proteomes" id="UP000289323"/>
    </source>
</evidence>
<sequence>MKPLSLLSVLPLAAAAPTDGGSNSPPGLTVPNDIVPQNVRVVGVSLLGSGCPAGTADVQIDATKTLMEVTFSEYIVETGPDTRASDWRKNCKLTLNLEFDEGFQFATLTTDMSGFAEIPAGVRGQCTNTFDFTGISGQSSYSVELKGEVEGPFTLKADPDVVSWSPCGGTTAIMNMNTQCNIFPTKEEALIAVDRISGKITVNISLDWRKCR</sequence>
<evidence type="ECO:0000256" key="1">
    <source>
        <dbReference type="SAM" id="SignalP"/>
    </source>
</evidence>
<dbReference type="PANTHER" id="PTHR38847:SF1">
    <property type="entry name" value="PSEUDOURIDINE SYNTHASE RSUA_RLUA-LIKE DOMAIN-CONTAINING PROTEIN"/>
    <property type="match status" value="1"/>
</dbReference>
<organism evidence="2 3">
    <name type="scientific">Thermothielavioides terrestris</name>
    <dbReference type="NCBI Taxonomy" id="2587410"/>
    <lineage>
        <taxon>Eukaryota</taxon>
        <taxon>Fungi</taxon>
        <taxon>Dikarya</taxon>
        <taxon>Ascomycota</taxon>
        <taxon>Pezizomycotina</taxon>
        <taxon>Sordariomycetes</taxon>
        <taxon>Sordariomycetidae</taxon>
        <taxon>Sordariales</taxon>
        <taxon>Chaetomiaceae</taxon>
        <taxon>Thermothielavioides</taxon>
    </lineage>
</organism>
<name>A0A446BRR6_9PEZI</name>
<feature type="chain" id="PRO_5019067728" evidence="1">
    <location>
        <begin position="16"/>
        <end position="212"/>
    </location>
</feature>
<protein>
    <submittedName>
        <fullName evidence="2">94a65b75-b1ab-4ae3-ab69-f745b02cc79c</fullName>
    </submittedName>
</protein>
<dbReference type="InterPro" id="IPR025649">
    <property type="entry name" value="DUF4360"/>
</dbReference>
<accession>A0A446BRR6</accession>
<proteinExistence type="predicted"/>
<reference evidence="2 3" key="1">
    <citation type="submission" date="2018-04" db="EMBL/GenBank/DDBJ databases">
        <authorList>
            <person name="Huttner S."/>
            <person name="Dainat J."/>
        </authorList>
    </citation>
    <scope>NUCLEOTIDE SEQUENCE [LARGE SCALE GENOMIC DNA]</scope>
</reference>
<evidence type="ECO:0000313" key="2">
    <source>
        <dbReference type="EMBL" id="SPQ25177.1"/>
    </source>
</evidence>
<dbReference type="Pfam" id="PF14273">
    <property type="entry name" value="DUF4360"/>
    <property type="match status" value="1"/>
</dbReference>
<dbReference type="EMBL" id="OUUZ01000015">
    <property type="protein sequence ID" value="SPQ25177.1"/>
    <property type="molecule type" value="Genomic_DNA"/>
</dbReference>
<dbReference type="AlphaFoldDB" id="A0A446BRR6"/>
<gene>
    <name evidence="2" type="ORF">TT172_LOCUS7596</name>
</gene>
<dbReference type="Proteomes" id="UP000289323">
    <property type="component" value="Unassembled WGS sequence"/>
</dbReference>
<keyword evidence="1" id="KW-0732">Signal</keyword>